<dbReference type="Gene3D" id="3.20.20.70">
    <property type="entry name" value="Aldolase class I"/>
    <property type="match status" value="1"/>
</dbReference>
<dbReference type="PRINTS" id="PR00368">
    <property type="entry name" value="FADPNR"/>
</dbReference>
<evidence type="ECO:0000256" key="5">
    <source>
        <dbReference type="ARBA" id="ARBA00022643"/>
    </source>
</evidence>
<dbReference type="PANTHER" id="PTHR42917">
    <property type="entry name" value="2,4-DIENOYL-COA REDUCTASE"/>
    <property type="match status" value="1"/>
</dbReference>
<evidence type="ECO:0000256" key="3">
    <source>
        <dbReference type="ARBA" id="ARBA00011048"/>
    </source>
</evidence>
<dbReference type="Gene3D" id="3.40.50.720">
    <property type="entry name" value="NAD(P)-binding Rossmann-like Domain"/>
    <property type="match status" value="1"/>
</dbReference>
<evidence type="ECO:0000256" key="4">
    <source>
        <dbReference type="ARBA" id="ARBA00022630"/>
    </source>
</evidence>
<keyword evidence="7" id="KW-0560">Oxidoreductase</keyword>
<comment type="caution">
    <text evidence="12">The sequence shown here is derived from an EMBL/GenBank/DDBJ whole genome shotgun (WGS) entry which is preliminary data.</text>
</comment>
<dbReference type="CDD" id="cd02930">
    <property type="entry name" value="DCR_FMN"/>
    <property type="match status" value="1"/>
</dbReference>
<evidence type="ECO:0000256" key="2">
    <source>
        <dbReference type="ARBA" id="ARBA00001966"/>
    </source>
</evidence>
<dbReference type="SUPFAM" id="SSF51395">
    <property type="entry name" value="FMN-linked oxidoreductases"/>
    <property type="match status" value="1"/>
</dbReference>
<dbReference type="InterPro" id="IPR013785">
    <property type="entry name" value="Aldolase_TIM"/>
</dbReference>
<dbReference type="GO" id="GO:0046872">
    <property type="term" value="F:metal ion binding"/>
    <property type="evidence" value="ECO:0007669"/>
    <property type="project" value="UniProtKB-KW"/>
</dbReference>
<evidence type="ECO:0000256" key="6">
    <source>
        <dbReference type="ARBA" id="ARBA00022723"/>
    </source>
</evidence>
<dbReference type="GO" id="GO:0008670">
    <property type="term" value="F:2,4-dienoyl-CoA reductase (NADPH) activity"/>
    <property type="evidence" value="ECO:0007669"/>
    <property type="project" value="TreeGrafter"/>
</dbReference>
<dbReference type="PRINTS" id="PR00411">
    <property type="entry name" value="PNDRDTASEI"/>
</dbReference>
<dbReference type="SUPFAM" id="SSF51905">
    <property type="entry name" value="FAD/NAD(P)-binding domain"/>
    <property type="match status" value="1"/>
</dbReference>
<proteinExistence type="inferred from homology"/>
<protein>
    <submittedName>
        <fullName evidence="12">2,4-dienoyl-CoA reductase</fullName>
    </submittedName>
</protein>
<dbReference type="GO" id="GO:0033543">
    <property type="term" value="P:fatty acid beta-oxidation, unsaturated, even number, reductase/isomerase pathway"/>
    <property type="evidence" value="ECO:0007669"/>
    <property type="project" value="TreeGrafter"/>
</dbReference>
<sequence>MIGQTRYPHVFQPLDLGFTRLKNRILMGSMHTGLEEAPNGFVRQAAYYAERARGGVGMIITGGIFPNLEGGGGSKLSTPAEAEQHRIVTTAVHAADPDVKIVMQILHAGPLAHTAAAVAPSPVRSRIGAYVPNELDEDGIEKQLEDFANCAAMAKLAGYDGVEIIGSAGYLLSTFLVEKTNRRTDEWGGPFENRMRFPVEVVRRVRAAVGNDFILIFRIAAMDMLEGGMAWDEVVTLAKAVEAAGATIMSTHFCWHEAQVPTIATMVPRAAFAQVTGRLRKHLTIPLITSNRINMPAVAEEVLARGDADLVSMARPMLADPDLVIKALEGREDEINTCIACNQACLDHTFTGKLTSCLVNPRACRETELIIVPTKTPRRLAVVGAGPAGLAYAVTAAERGHNVTLYDGHTEIGGQFNLAKQIPGKEEFHETLRYYARMIEKLGITLKLGTRVDAATLQSAGFDEVIIATGIDARHPEISGVDHPKAVKYMDVINARVDVGQKVAIIGAGGIGFDVAELITHQGTSAATDIGVFAKEWGIDFENHPRGGVTGIVPQVATSGREVTIFQRKAGAPGKGLGKTTGWTHRLTLQRRGVQMVGGVEYVRIDDDGLHVILNGEPRLYDVDTVIICAGQVPARGLYDELVALGVKASLIGGAFEALELDAKRAINQATELAAAA</sequence>
<comment type="cofactor">
    <cofactor evidence="1">
        <name>FMN</name>
        <dbReference type="ChEBI" id="CHEBI:58210"/>
    </cofactor>
</comment>
<evidence type="ECO:0000259" key="11">
    <source>
        <dbReference type="Pfam" id="PF07992"/>
    </source>
</evidence>
<evidence type="ECO:0000256" key="7">
    <source>
        <dbReference type="ARBA" id="ARBA00023002"/>
    </source>
</evidence>
<keyword evidence="8" id="KW-0408">Iron</keyword>
<keyword evidence="5" id="KW-0288">FMN</keyword>
<dbReference type="AlphaFoldDB" id="A0A917E7A2"/>
<dbReference type="Gene3D" id="3.50.50.60">
    <property type="entry name" value="FAD/NAD(P)-binding domain"/>
    <property type="match status" value="1"/>
</dbReference>
<dbReference type="InterPro" id="IPR051793">
    <property type="entry name" value="NADH:flavin_oxidoreductase"/>
</dbReference>
<keyword evidence="13" id="KW-1185">Reference proteome</keyword>
<dbReference type="EMBL" id="BMJM01000003">
    <property type="protein sequence ID" value="GGE06110.1"/>
    <property type="molecule type" value="Genomic_DNA"/>
</dbReference>
<dbReference type="InterPro" id="IPR036188">
    <property type="entry name" value="FAD/NAD-bd_sf"/>
</dbReference>
<dbReference type="SUPFAM" id="SSF51971">
    <property type="entry name" value="Nucleotide-binding domain"/>
    <property type="match status" value="1"/>
</dbReference>
<feature type="domain" description="NADH:flavin oxidoreductase/NADH oxidase N-terminal" evidence="10">
    <location>
        <begin position="10"/>
        <end position="334"/>
    </location>
</feature>
<keyword evidence="4" id="KW-0285">Flavoprotein</keyword>
<feature type="domain" description="FAD/NAD(P)-binding" evidence="11">
    <location>
        <begin position="379"/>
        <end position="643"/>
    </location>
</feature>
<keyword evidence="9" id="KW-0411">Iron-sulfur</keyword>
<evidence type="ECO:0000259" key="10">
    <source>
        <dbReference type="Pfam" id="PF00724"/>
    </source>
</evidence>
<reference evidence="12" key="1">
    <citation type="journal article" date="2014" name="Int. J. Syst. Evol. Microbiol.">
        <title>Complete genome sequence of Corynebacterium casei LMG S-19264T (=DSM 44701T), isolated from a smear-ripened cheese.</title>
        <authorList>
            <consortium name="US DOE Joint Genome Institute (JGI-PGF)"/>
            <person name="Walter F."/>
            <person name="Albersmeier A."/>
            <person name="Kalinowski J."/>
            <person name="Ruckert C."/>
        </authorList>
    </citation>
    <scope>NUCLEOTIDE SEQUENCE</scope>
    <source>
        <strain evidence="12">CGMCC 1.15519</strain>
    </source>
</reference>
<comment type="similarity">
    <text evidence="3">In the N-terminal section; belongs to the NADH:flavin oxidoreductase/NADH oxidase family.</text>
</comment>
<name>A0A917E7A2_9SPHN</name>
<dbReference type="InterPro" id="IPR001155">
    <property type="entry name" value="OxRdtase_FMN_N"/>
</dbReference>
<comment type="cofactor">
    <cofactor evidence="2">
        <name>[4Fe-4S] cluster</name>
        <dbReference type="ChEBI" id="CHEBI:49883"/>
    </cofactor>
</comment>
<reference evidence="12" key="2">
    <citation type="submission" date="2020-09" db="EMBL/GenBank/DDBJ databases">
        <authorList>
            <person name="Sun Q."/>
            <person name="Zhou Y."/>
        </authorList>
    </citation>
    <scope>NUCLEOTIDE SEQUENCE</scope>
    <source>
        <strain evidence="12">CGMCC 1.15519</strain>
    </source>
</reference>
<dbReference type="InterPro" id="IPR023753">
    <property type="entry name" value="FAD/NAD-binding_dom"/>
</dbReference>
<evidence type="ECO:0000313" key="13">
    <source>
        <dbReference type="Proteomes" id="UP000635071"/>
    </source>
</evidence>
<dbReference type="Proteomes" id="UP000635071">
    <property type="component" value="Unassembled WGS sequence"/>
</dbReference>
<evidence type="ECO:0000256" key="8">
    <source>
        <dbReference type="ARBA" id="ARBA00023004"/>
    </source>
</evidence>
<gene>
    <name evidence="12" type="primary">fadH1</name>
    <name evidence="12" type="ORF">GCM10011529_10620</name>
</gene>
<dbReference type="PANTHER" id="PTHR42917:SF2">
    <property type="entry name" value="2,4-DIENOYL-COA REDUCTASE [(2E)-ENOYL-COA-PRODUCING]"/>
    <property type="match status" value="1"/>
</dbReference>
<dbReference type="Pfam" id="PF00724">
    <property type="entry name" value="Oxidored_FMN"/>
    <property type="match status" value="1"/>
</dbReference>
<dbReference type="GO" id="GO:0010181">
    <property type="term" value="F:FMN binding"/>
    <property type="evidence" value="ECO:0007669"/>
    <property type="project" value="InterPro"/>
</dbReference>
<evidence type="ECO:0000256" key="1">
    <source>
        <dbReference type="ARBA" id="ARBA00001917"/>
    </source>
</evidence>
<accession>A0A917E7A2</accession>
<keyword evidence="6" id="KW-0479">Metal-binding</keyword>
<dbReference type="Pfam" id="PF07992">
    <property type="entry name" value="Pyr_redox_2"/>
    <property type="match status" value="1"/>
</dbReference>
<evidence type="ECO:0000256" key="9">
    <source>
        <dbReference type="ARBA" id="ARBA00023014"/>
    </source>
</evidence>
<dbReference type="GO" id="GO:0051536">
    <property type="term" value="F:iron-sulfur cluster binding"/>
    <property type="evidence" value="ECO:0007669"/>
    <property type="project" value="UniProtKB-KW"/>
</dbReference>
<evidence type="ECO:0000313" key="12">
    <source>
        <dbReference type="EMBL" id="GGE06110.1"/>
    </source>
</evidence>
<organism evidence="12 13">
    <name type="scientific">Sandarakinorhabdus glacialis</name>
    <dbReference type="NCBI Taxonomy" id="1614636"/>
    <lineage>
        <taxon>Bacteria</taxon>
        <taxon>Pseudomonadati</taxon>
        <taxon>Pseudomonadota</taxon>
        <taxon>Alphaproteobacteria</taxon>
        <taxon>Sphingomonadales</taxon>
        <taxon>Sphingosinicellaceae</taxon>
        <taxon>Sandarakinorhabdus</taxon>
    </lineage>
</organism>